<dbReference type="InterPro" id="IPR019821">
    <property type="entry name" value="Kinesin_motor_CS"/>
</dbReference>
<evidence type="ECO:0000313" key="14">
    <source>
        <dbReference type="EMBL" id="PWA03454.1"/>
    </source>
</evidence>
<keyword evidence="15" id="KW-1185">Reference proteome</keyword>
<evidence type="ECO:0000256" key="10">
    <source>
        <dbReference type="SAM" id="Coils"/>
    </source>
</evidence>
<keyword evidence="5 9" id="KW-0067">ATP-binding</keyword>
<reference evidence="14 15" key="1">
    <citation type="journal article" date="2018" name="MBio">
        <title>Comparative Genomics Reveals the Core Gene Toolbox for the Fungus-Insect Symbiosis.</title>
        <authorList>
            <person name="Wang Y."/>
            <person name="Stata M."/>
            <person name="Wang W."/>
            <person name="Stajich J.E."/>
            <person name="White M.M."/>
            <person name="Moncalvo J.M."/>
        </authorList>
    </citation>
    <scope>NUCLEOTIDE SEQUENCE [LARGE SCALE GENOMIC DNA]</scope>
    <source>
        <strain evidence="14 15">AUS-126-30</strain>
    </source>
</reference>
<dbReference type="Proteomes" id="UP000245591">
    <property type="component" value="Unassembled WGS sequence"/>
</dbReference>
<dbReference type="PANTHER" id="PTHR47968:SF75">
    <property type="entry name" value="CENTROMERE-ASSOCIATED PROTEIN E"/>
    <property type="match status" value="1"/>
</dbReference>
<dbReference type="Pfam" id="PF00225">
    <property type="entry name" value="Kinesin"/>
    <property type="match status" value="1"/>
</dbReference>
<gene>
    <name evidence="14" type="ORF">BB558_000393</name>
</gene>
<feature type="domain" description="Kinesin motor" evidence="12">
    <location>
        <begin position="7"/>
        <end position="330"/>
    </location>
</feature>
<evidence type="ECO:0000259" key="13">
    <source>
        <dbReference type="PROSITE" id="PS50897"/>
    </source>
</evidence>
<dbReference type="GO" id="GO:0003777">
    <property type="term" value="F:microtubule motor activity"/>
    <property type="evidence" value="ECO:0007669"/>
    <property type="project" value="InterPro"/>
</dbReference>
<dbReference type="InterPro" id="IPR006595">
    <property type="entry name" value="CTLH_C"/>
</dbReference>
<feature type="binding site" evidence="9">
    <location>
        <begin position="88"/>
        <end position="95"/>
    </location>
    <ligand>
        <name>ATP</name>
        <dbReference type="ChEBI" id="CHEBI:30616"/>
    </ligand>
</feature>
<dbReference type="GO" id="GO:0008017">
    <property type="term" value="F:microtubule binding"/>
    <property type="evidence" value="ECO:0007669"/>
    <property type="project" value="InterPro"/>
</dbReference>
<feature type="coiled-coil region" evidence="10">
    <location>
        <begin position="907"/>
        <end position="969"/>
    </location>
</feature>
<comment type="similarity">
    <text evidence="9">Belongs to the TRAFAC class myosin-kinesin ATPase superfamily. Kinesin family.</text>
</comment>
<protein>
    <recommendedName>
        <fullName evidence="16">Kinesin motor domain-containing protein</fullName>
    </recommendedName>
</protein>
<keyword evidence="4 9" id="KW-0547">Nucleotide-binding</keyword>
<dbReference type="SMART" id="SM00129">
    <property type="entry name" value="KISc"/>
    <property type="match status" value="1"/>
</dbReference>
<evidence type="ECO:0000256" key="2">
    <source>
        <dbReference type="ARBA" id="ARBA00022490"/>
    </source>
</evidence>
<dbReference type="InterPro" id="IPR036961">
    <property type="entry name" value="Kinesin_motor_dom_sf"/>
</dbReference>
<evidence type="ECO:0000256" key="5">
    <source>
        <dbReference type="ARBA" id="ARBA00022840"/>
    </source>
</evidence>
<accession>A0A2U1JEL7</accession>
<organism evidence="14 15">
    <name type="scientific">Smittium angustum</name>
    <dbReference type="NCBI Taxonomy" id="133377"/>
    <lineage>
        <taxon>Eukaryota</taxon>
        <taxon>Fungi</taxon>
        <taxon>Fungi incertae sedis</taxon>
        <taxon>Zoopagomycota</taxon>
        <taxon>Kickxellomycotina</taxon>
        <taxon>Harpellomycetes</taxon>
        <taxon>Harpellales</taxon>
        <taxon>Legeriomycetaceae</taxon>
        <taxon>Smittium</taxon>
    </lineage>
</organism>
<evidence type="ECO:0000259" key="12">
    <source>
        <dbReference type="PROSITE" id="PS50067"/>
    </source>
</evidence>
<evidence type="ECO:0008006" key="16">
    <source>
        <dbReference type="Google" id="ProtNLM"/>
    </source>
</evidence>
<keyword evidence="6 10" id="KW-0175">Coiled coil</keyword>
<evidence type="ECO:0000313" key="15">
    <source>
        <dbReference type="Proteomes" id="UP000245591"/>
    </source>
</evidence>
<dbReference type="InterPro" id="IPR001752">
    <property type="entry name" value="Kinesin_motor_dom"/>
</dbReference>
<dbReference type="GO" id="GO:0007018">
    <property type="term" value="P:microtubule-based movement"/>
    <property type="evidence" value="ECO:0007669"/>
    <property type="project" value="InterPro"/>
</dbReference>
<evidence type="ECO:0000256" key="8">
    <source>
        <dbReference type="ARBA" id="ARBA00023212"/>
    </source>
</evidence>
<dbReference type="InterPro" id="IPR027640">
    <property type="entry name" value="Kinesin-like_fam"/>
</dbReference>
<evidence type="ECO:0000256" key="1">
    <source>
        <dbReference type="ARBA" id="ARBA00004245"/>
    </source>
</evidence>
<dbReference type="GO" id="GO:0005524">
    <property type="term" value="F:ATP binding"/>
    <property type="evidence" value="ECO:0007669"/>
    <property type="project" value="UniProtKB-UniRule"/>
</dbReference>
<keyword evidence="3" id="KW-0493">Microtubule</keyword>
<keyword evidence="2" id="KW-0963">Cytoplasm</keyword>
<dbReference type="InterPro" id="IPR027417">
    <property type="entry name" value="P-loop_NTPase"/>
</dbReference>
<evidence type="ECO:0000256" key="7">
    <source>
        <dbReference type="ARBA" id="ARBA00023175"/>
    </source>
</evidence>
<feature type="domain" description="CTLH" evidence="13">
    <location>
        <begin position="761"/>
        <end position="821"/>
    </location>
</feature>
<keyword evidence="7 9" id="KW-0505">Motor protein</keyword>
<comment type="subcellular location">
    <subcellularLocation>
        <location evidence="1">Cytoplasm</location>
        <location evidence="1">Cytoskeleton</location>
    </subcellularLocation>
</comment>
<sequence>MSVQSNNIKVIARFRPQNIKELEERGENAIQDIQGQSVIINSNEGNSSFTFDRTFGPETSQKELFDYSIKQTIEDIINGYNGTVFAYGQTGSGKTYTMMGSDIDDEEYKGIIPRIVEGIFTKIINSPKSIEYLVKVSYMEIYMERIRDLLNPVQDNLHVHEDKINGVHVKGLMEVFVSSIEEVYNTMTEGSKYRVTAQTNMNAESSRSHSIFQIVIQQKNTLDGKIKLGKLSLVDLAGSEKLGKTGATGQTLEEAKKINKSLSALGMVINALTDGKSTHIPYRDSKLTRILQESLGGNSRTTLIINCSPSSSNVSETISTLRFGTRAKRIKNRATINQEVSSEELKTMIKKLKTKVISYSSYIQMLEGELQVWRKGGSVDLESQADWNKHSKVSVILNDEKDDNKDRKITPTPAPTTPLFNRNSVTPTFKKRALSFTQKENASLGNNQNAYSLQFPKLDYKKNNFKFEPNSGRNSELASPVSPTFNESFINDLTLRSPTPSGMSEDEREEFLRRESELVEEISEKDQLLKEKEECIEELQRKLEMVHIELDDSRLDCETIKTENSKLKIDIEQQEIAVNEQKLLIDESEKSMTTGFGKTIKEKIVESRLAEKIEKKSYLSVSGNKLGYNESTTNDFEGFLNEAGKVKLMELKVQNLENDIGVSQLEIMRLSKLDQVNSERIETLQRENTDLSDLLNTNENKFQNLLTDYESYLDTNIDTDEEDDDIYQETNEGSTHSKGYYREYVKKTNLESVYSGLLDEKTKEIDFLSKSIASGNEKVEELLCTIKEYKETSDDLKDKILNIDISIQELLEIVEKFDSEKNEKDKDSGYDVGADDSRSAMILKRKLIEHEKKNEVLMKDLESEMKKVISLEVELDQSKSLINQLGKEVDVPVQAEIKKHETISNYLSKLSTEITKLSEQNKKLKRQINSKDIAISNKQQYTILLENKLGNSENIVQNLKNQIDKLKSSRVDLSRPTNFGYYNNPIYNSSYTAYSGMDQNKMSLYSRVAKPFRGGGGIN</sequence>
<feature type="coiled-coil region" evidence="10">
    <location>
        <begin position="518"/>
        <end position="591"/>
    </location>
</feature>
<comment type="caution">
    <text evidence="14">The sequence shown here is derived from an EMBL/GenBank/DDBJ whole genome shotgun (WGS) entry which is preliminary data.</text>
</comment>
<evidence type="ECO:0000256" key="6">
    <source>
        <dbReference type="ARBA" id="ARBA00023054"/>
    </source>
</evidence>
<evidence type="ECO:0000256" key="9">
    <source>
        <dbReference type="PROSITE-ProRule" id="PRU00283"/>
    </source>
</evidence>
<dbReference type="GO" id="GO:0005874">
    <property type="term" value="C:microtubule"/>
    <property type="evidence" value="ECO:0007669"/>
    <property type="project" value="UniProtKB-KW"/>
</dbReference>
<evidence type="ECO:0000256" key="11">
    <source>
        <dbReference type="SAM" id="MobiDB-lite"/>
    </source>
</evidence>
<name>A0A2U1JEL7_SMIAN</name>
<dbReference type="PROSITE" id="PS50067">
    <property type="entry name" value="KINESIN_MOTOR_2"/>
    <property type="match status" value="1"/>
</dbReference>
<evidence type="ECO:0000256" key="4">
    <source>
        <dbReference type="ARBA" id="ARBA00022741"/>
    </source>
</evidence>
<dbReference type="FunFam" id="3.40.850.10:FF:000031">
    <property type="entry name" value="Kinesin-like protein"/>
    <property type="match status" value="1"/>
</dbReference>
<dbReference type="PRINTS" id="PR00380">
    <property type="entry name" value="KINESINHEAVY"/>
</dbReference>
<evidence type="ECO:0000256" key="3">
    <source>
        <dbReference type="ARBA" id="ARBA00022701"/>
    </source>
</evidence>
<dbReference type="AlphaFoldDB" id="A0A2U1JEL7"/>
<dbReference type="PROSITE" id="PS00411">
    <property type="entry name" value="KINESIN_MOTOR_1"/>
    <property type="match status" value="1"/>
</dbReference>
<dbReference type="SUPFAM" id="SSF52540">
    <property type="entry name" value="P-loop containing nucleoside triphosphate hydrolases"/>
    <property type="match status" value="1"/>
</dbReference>
<dbReference type="EMBL" id="MBFU01000015">
    <property type="protein sequence ID" value="PWA03454.1"/>
    <property type="molecule type" value="Genomic_DNA"/>
</dbReference>
<dbReference type="Gene3D" id="3.40.850.10">
    <property type="entry name" value="Kinesin motor domain"/>
    <property type="match status" value="1"/>
</dbReference>
<dbReference type="CDD" id="cd01369">
    <property type="entry name" value="KISc_KHC_KIF5"/>
    <property type="match status" value="1"/>
</dbReference>
<dbReference type="PROSITE" id="PS50897">
    <property type="entry name" value="CTLH"/>
    <property type="match status" value="1"/>
</dbReference>
<proteinExistence type="inferred from homology"/>
<feature type="coiled-coil region" evidence="10">
    <location>
        <begin position="772"/>
        <end position="799"/>
    </location>
</feature>
<feature type="region of interest" description="Disordered" evidence="11">
    <location>
        <begin position="403"/>
        <end position="424"/>
    </location>
</feature>
<keyword evidence="8" id="KW-0206">Cytoskeleton</keyword>
<dbReference type="PANTHER" id="PTHR47968">
    <property type="entry name" value="CENTROMERE PROTEIN E"/>
    <property type="match status" value="1"/>
</dbReference>